<dbReference type="STRING" id="29571.SAMN05878437_1673"/>
<dbReference type="InterPro" id="IPR008168">
    <property type="entry name" value="Cyt_C_IC"/>
</dbReference>
<dbReference type="Pfam" id="PF00034">
    <property type="entry name" value="Cytochrom_C"/>
    <property type="match status" value="1"/>
</dbReference>
<feature type="domain" description="Cytochrome c" evidence="9">
    <location>
        <begin position="73"/>
        <end position="163"/>
    </location>
</feature>
<evidence type="ECO:0000256" key="4">
    <source>
        <dbReference type="ARBA" id="ARBA00022982"/>
    </source>
</evidence>
<keyword evidence="2 6" id="KW-0349">Heme</keyword>
<keyword evidence="5 6" id="KW-0408">Iron</keyword>
<dbReference type="PANTHER" id="PTHR35008:SF8">
    <property type="entry name" value="ALCOHOL DEHYDROGENASE CYTOCHROME C SUBUNIT"/>
    <property type="match status" value="1"/>
</dbReference>
<keyword evidence="11" id="KW-1185">Reference proteome</keyword>
<dbReference type="InterPro" id="IPR036909">
    <property type="entry name" value="Cyt_c-like_dom_sf"/>
</dbReference>
<dbReference type="PRINTS" id="PR00605">
    <property type="entry name" value="CYTCHROMECIC"/>
</dbReference>
<feature type="compositionally biased region" description="Basic and acidic residues" evidence="7">
    <location>
        <begin position="7"/>
        <end position="27"/>
    </location>
</feature>
<dbReference type="GO" id="GO:0020037">
    <property type="term" value="F:heme binding"/>
    <property type="evidence" value="ECO:0007669"/>
    <property type="project" value="InterPro"/>
</dbReference>
<dbReference type="EMBL" id="LT670847">
    <property type="protein sequence ID" value="SHM18662.1"/>
    <property type="molecule type" value="Genomic_DNA"/>
</dbReference>
<keyword evidence="8" id="KW-0812">Transmembrane</keyword>
<evidence type="ECO:0000256" key="5">
    <source>
        <dbReference type="ARBA" id="ARBA00023004"/>
    </source>
</evidence>
<evidence type="ECO:0000259" key="9">
    <source>
        <dbReference type="PROSITE" id="PS51007"/>
    </source>
</evidence>
<feature type="compositionally biased region" description="Basic and acidic residues" evidence="7">
    <location>
        <begin position="191"/>
        <end position="200"/>
    </location>
</feature>
<accession>A0A1M7GQR0</accession>
<dbReference type="GO" id="GO:0005506">
    <property type="term" value="F:iron ion binding"/>
    <property type="evidence" value="ECO:0007669"/>
    <property type="project" value="InterPro"/>
</dbReference>
<dbReference type="Proteomes" id="UP000190911">
    <property type="component" value="Chromosome I"/>
</dbReference>
<sequence length="200" mass="21615">MKRHDQRHNDSHNRNAQHREHHEPEEGQRPVPKLVVVWIGILLVWGVGYYAWQIGKPMLGGDSRSVVEAPATGDDIDGGAIFSARCSACHQGNGQGVPGAFPPLVGSEWLLGDPSVPVAIVHDGLQGEIEVEGTTYNGVMPAFGGQLSSAEIAAVLSHVRQEWGNDAEAVEADRVDAHAEEYGERGAWSPDELRDTFEAP</sequence>
<keyword evidence="3 6" id="KW-0479">Metal-binding</keyword>
<evidence type="ECO:0000256" key="1">
    <source>
        <dbReference type="ARBA" id="ARBA00022448"/>
    </source>
</evidence>
<keyword evidence="4" id="KW-0249">Electron transport</keyword>
<protein>
    <submittedName>
        <fullName evidence="10">Cytochrome C oxidase, cbb3-type, subunit III</fullName>
    </submittedName>
</protein>
<dbReference type="Gene3D" id="1.10.760.10">
    <property type="entry name" value="Cytochrome c-like domain"/>
    <property type="match status" value="1"/>
</dbReference>
<feature type="transmembrane region" description="Helical" evidence="8">
    <location>
        <begin position="34"/>
        <end position="52"/>
    </location>
</feature>
<dbReference type="SUPFAM" id="SSF46626">
    <property type="entry name" value="Cytochrome c"/>
    <property type="match status" value="1"/>
</dbReference>
<dbReference type="InParanoid" id="A0A1M7GQR0"/>
<organism evidence="10 11">
    <name type="scientific">Vreelandella subglaciescola</name>
    <dbReference type="NCBI Taxonomy" id="29571"/>
    <lineage>
        <taxon>Bacteria</taxon>
        <taxon>Pseudomonadati</taxon>
        <taxon>Pseudomonadota</taxon>
        <taxon>Gammaproteobacteria</taxon>
        <taxon>Oceanospirillales</taxon>
        <taxon>Halomonadaceae</taxon>
        <taxon>Vreelandella</taxon>
    </lineage>
</organism>
<dbReference type="OrthoDB" id="9757546at2"/>
<evidence type="ECO:0000256" key="6">
    <source>
        <dbReference type="PROSITE-ProRule" id="PRU00433"/>
    </source>
</evidence>
<feature type="region of interest" description="Disordered" evidence="7">
    <location>
        <begin position="1"/>
        <end position="27"/>
    </location>
</feature>
<evidence type="ECO:0000256" key="3">
    <source>
        <dbReference type="ARBA" id="ARBA00022723"/>
    </source>
</evidence>
<dbReference type="InterPro" id="IPR051459">
    <property type="entry name" value="Cytochrome_c-type_DH"/>
</dbReference>
<evidence type="ECO:0000256" key="7">
    <source>
        <dbReference type="SAM" id="MobiDB-lite"/>
    </source>
</evidence>
<gene>
    <name evidence="10" type="ORF">SAMN05878437_1673</name>
</gene>
<keyword evidence="8" id="KW-0472">Membrane</keyword>
<reference evidence="10 11" key="1">
    <citation type="submission" date="2016-11" db="EMBL/GenBank/DDBJ databases">
        <authorList>
            <person name="Jaros S."/>
            <person name="Januszkiewicz K."/>
            <person name="Wedrychowicz H."/>
        </authorList>
    </citation>
    <scope>NUCLEOTIDE SEQUENCE [LARGE SCALE GENOMIC DNA]</scope>
    <source>
        <strain evidence="10 11">ACAM 12</strain>
    </source>
</reference>
<evidence type="ECO:0000256" key="8">
    <source>
        <dbReference type="SAM" id="Phobius"/>
    </source>
</evidence>
<evidence type="ECO:0000256" key="2">
    <source>
        <dbReference type="ARBA" id="ARBA00022617"/>
    </source>
</evidence>
<dbReference type="PROSITE" id="PS51007">
    <property type="entry name" value="CYTC"/>
    <property type="match status" value="1"/>
</dbReference>
<dbReference type="PANTHER" id="PTHR35008">
    <property type="entry name" value="BLL4482 PROTEIN-RELATED"/>
    <property type="match status" value="1"/>
</dbReference>
<keyword evidence="8" id="KW-1133">Transmembrane helix</keyword>
<feature type="region of interest" description="Disordered" evidence="7">
    <location>
        <begin position="181"/>
        <end position="200"/>
    </location>
</feature>
<evidence type="ECO:0000313" key="10">
    <source>
        <dbReference type="EMBL" id="SHM18662.1"/>
    </source>
</evidence>
<dbReference type="AlphaFoldDB" id="A0A1M7GQR0"/>
<name>A0A1M7GQR0_9GAMM</name>
<evidence type="ECO:0000313" key="11">
    <source>
        <dbReference type="Proteomes" id="UP000190911"/>
    </source>
</evidence>
<dbReference type="GO" id="GO:0009055">
    <property type="term" value="F:electron transfer activity"/>
    <property type="evidence" value="ECO:0007669"/>
    <property type="project" value="InterPro"/>
</dbReference>
<dbReference type="InterPro" id="IPR009056">
    <property type="entry name" value="Cyt_c-like_dom"/>
</dbReference>
<proteinExistence type="predicted"/>
<dbReference type="RefSeq" id="WP_079552830.1">
    <property type="nucleotide sequence ID" value="NZ_LT670847.1"/>
</dbReference>
<keyword evidence="1" id="KW-0813">Transport</keyword>